<comment type="caution">
    <text evidence="6">The sequence shown here is derived from an EMBL/GenBank/DDBJ whole genome shotgun (WGS) entry which is preliminary data.</text>
</comment>
<dbReference type="FunFam" id="1.10.10.10:FF:000079">
    <property type="entry name" value="GntR family transcriptional regulator"/>
    <property type="match status" value="1"/>
</dbReference>
<dbReference type="CDD" id="cd06267">
    <property type="entry name" value="PBP1_LacI_sugar_binding-like"/>
    <property type="match status" value="1"/>
</dbReference>
<dbReference type="Pfam" id="PF13377">
    <property type="entry name" value="Peripla_BP_3"/>
    <property type="match status" value="1"/>
</dbReference>
<keyword evidence="1" id="KW-0678">Repressor</keyword>
<evidence type="ECO:0000259" key="5">
    <source>
        <dbReference type="PROSITE" id="PS50949"/>
    </source>
</evidence>
<protein>
    <submittedName>
        <fullName evidence="6">Transcriptional regulator, GntR family</fullName>
    </submittedName>
</protein>
<gene>
    <name evidence="6" type="ORF">HMPREF9498_01653</name>
</gene>
<name>A0A125W699_ENTFL</name>
<proteinExistence type="predicted"/>
<dbReference type="AlphaFoldDB" id="A0A125W699"/>
<dbReference type="GO" id="GO:0000976">
    <property type="term" value="F:transcription cis-regulatory region binding"/>
    <property type="evidence" value="ECO:0007669"/>
    <property type="project" value="TreeGrafter"/>
</dbReference>
<evidence type="ECO:0000313" key="6">
    <source>
        <dbReference type="EMBL" id="EFM82716.1"/>
    </source>
</evidence>
<dbReference type="Pfam" id="PF00392">
    <property type="entry name" value="GntR"/>
    <property type="match status" value="1"/>
</dbReference>
<evidence type="ECO:0000256" key="3">
    <source>
        <dbReference type="ARBA" id="ARBA00023125"/>
    </source>
</evidence>
<dbReference type="PROSITE" id="PS50949">
    <property type="entry name" value="HTH_GNTR"/>
    <property type="match status" value="1"/>
</dbReference>
<keyword evidence="4" id="KW-0804">Transcription</keyword>
<dbReference type="SMART" id="SM00345">
    <property type="entry name" value="HTH_GNTR"/>
    <property type="match status" value="1"/>
</dbReference>
<dbReference type="InterPro" id="IPR028082">
    <property type="entry name" value="Peripla_BP_I"/>
</dbReference>
<dbReference type="PANTHER" id="PTHR30146:SF95">
    <property type="entry name" value="RIBOSE OPERON REPRESSOR"/>
    <property type="match status" value="1"/>
</dbReference>
<evidence type="ECO:0000256" key="2">
    <source>
        <dbReference type="ARBA" id="ARBA00023015"/>
    </source>
</evidence>
<dbReference type="Proteomes" id="UP000004846">
    <property type="component" value="Unassembled WGS sequence"/>
</dbReference>
<dbReference type="EMBL" id="AEBR01000054">
    <property type="protein sequence ID" value="EFM82716.1"/>
    <property type="molecule type" value="Genomic_DNA"/>
</dbReference>
<dbReference type="GO" id="GO:0003700">
    <property type="term" value="F:DNA-binding transcription factor activity"/>
    <property type="evidence" value="ECO:0007669"/>
    <property type="project" value="InterPro"/>
</dbReference>
<dbReference type="Gene3D" id="1.10.10.10">
    <property type="entry name" value="Winged helix-like DNA-binding domain superfamily/Winged helix DNA-binding domain"/>
    <property type="match status" value="1"/>
</dbReference>
<dbReference type="InterPro" id="IPR046335">
    <property type="entry name" value="LacI/GalR-like_sensor"/>
</dbReference>
<organism evidence="6 7">
    <name type="scientific">Enterococcus faecalis TX4248</name>
    <dbReference type="NCBI Taxonomy" id="749495"/>
    <lineage>
        <taxon>Bacteria</taxon>
        <taxon>Bacillati</taxon>
        <taxon>Bacillota</taxon>
        <taxon>Bacilli</taxon>
        <taxon>Lactobacillales</taxon>
        <taxon>Enterococcaceae</taxon>
        <taxon>Enterococcus</taxon>
    </lineage>
</organism>
<accession>A0A125W699</accession>
<evidence type="ECO:0000313" key="7">
    <source>
        <dbReference type="Proteomes" id="UP000004846"/>
    </source>
</evidence>
<dbReference type="PRINTS" id="PR00035">
    <property type="entry name" value="HTHGNTR"/>
</dbReference>
<dbReference type="Gene3D" id="3.40.50.2300">
    <property type="match status" value="2"/>
</dbReference>
<dbReference type="InterPro" id="IPR036388">
    <property type="entry name" value="WH-like_DNA-bd_sf"/>
</dbReference>
<dbReference type="HOGENOM" id="CLU_037628_15_0_9"/>
<dbReference type="PANTHER" id="PTHR30146">
    <property type="entry name" value="LACI-RELATED TRANSCRIPTIONAL REPRESSOR"/>
    <property type="match status" value="1"/>
</dbReference>
<evidence type="ECO:0000256" key="4">
    <source>
        <dbReference type="ARBA" id="ARBA00023163"/>
    </source>
</evidence>
<dbReference type="RefSeq" id="WP_002360181.1">
    <property type="nucleotide sequence ID" value="NZ_GL454455.1"/>
</dbReference>
<dbReference type="InterPro" id="IPR036390">
    <property type="entry name" value="WH_DNA-bd_sf"/>
</dbReference>
<evidence type="ECO:0000256" key="1">
    <source>
        <dbReference type="ARBA" id="ARBA00022491"/>
    </source>
</evidence>
<dbReference type="SUPFAM" id="SSF53822">
    <property type="entry name" value="Periplasmic binding protein-like I"/>
    <property type="match status" value="1"/>
</dbReference>
<reference evidence="6 7" key="1">
    <citation type="submission" date="2010-07" db="EMBL/GenBank/DDBJ databases">
        <authorList>
            <person name="Sid Ahmed O."/>
        </authorList>
    </citation>
    <scope>NUCLEOTIDE SEQUENCE [LARGE SCALE GENOMIC DNA]</scope>
    <source>
        <strain evidence="6 7">TX4248</strain>
    </source>
</reference>
<feature type="domain" description="HTH gntR-type" evidence="5">
    <location>
        <begin position="3"/>
        <end position="71"/>
    </location>
</feature>
<keyword evidence="2" id="KW-0805">Transcription regulation</keyword>
<dbReference type="InterPro" id="IPR000524">
    <property type="entry name" value="Tscrpt_reg_HTH_GntR"/>
</dbReference>
<keyword evidence="3" id="KW-0238">DNA-binding</keyword>
<sequence>MKQPLYQQIIDYLQNEIDSGRLPVGAQVPTEKELSAQFNVSRITSKRALTELETQGVIQRHQGKGSFVQAPKHPLHTSLNKVLFLLPFADDLSVGNFYSGLAPTIQAAGLEVFMTSPNFLREKNAADIVNEFAGLVYYAATSNDYLDLLFELALMNFPVVVLDKKIHDLPFATIQSDNFAGGKTATERLIGLGHTKIGYILSGSPALQSVRQRYLGYLQALKEANLAFHTAITETNLLDEHNFKQYFEAHQLTAVVCDNDFSALHCLRNCKNLGIHVPEELSIIGFDDIQAAAFVEPPLTTMAQDFKEMGKLAGEVLLQTMQQDIQIIEDIQVPVTLIERETISTVSK</sequence>
<dbReference type="CDD" id="cd07377">
    <property type="entry name" value="WHTH_GntR"/>
    <property type="match status" value="1"/>
</dbReference>
<dbReference type="SUPFAM" id="SSF46785">
    <property type="entry name" value="Winged helix' DNA-binding domain"/>
    <property type="match status" value="1"/>
</dbReference>